<name>S6DA67_9VIRU</name>
<proteinExistence type="predicted"/>
<evidence type="ECO:0000313" key="2">
    <source>
        <dbReference type="Proteomes" id="UP000154968"/>
    </source>
</evidence>
<accession>S6DA67</accession>
<dbReference type="EMBL" id="HF920633">
    <property type="protein sequence ID" value="CCV01758.1"/>
    <property type="molecule type" value="Genomic_DNA"/>
</dbReference>
<gene>
    <name evidence="1" type="primary">081R</name>
    <name evidence="1" type="ORF">IIV22_081R</name>
</gene>
<dbReference type="Proteomes" id="UP000154968">
    <property type="component" value="Segment"/>
</dbReference>
<dbReference type="RefSeq" id="YP_008357379.1">
    <property type="nucleotide sequence ID" value="NC_021901.1"/>
</dbReference>
<sequence>MYYHTVEELNKQIIPQVQYLQSAGTPIAKEGGGKVSTYFFPSMIFPTHIELISATLLSKKQSEDKIVSFATAKDGSEKPSTLKEHNLTHKAGKLYTTLKFKQPLILDPHQPFFFFHDEGELTESCIVLGYRNFTGKFGPKNKKDE</sequence>
<dbReference type="GeneID" id="16414420"/>
<reference evidence="1 2" key="1">
    <citation type="journal article" date="2013" name="J. Gen. Virol.">
        <title>Complete genome sequence of invertebrate iridescent virus 22 isolated from a blackfly larva.</title>
        <authorList>
            <person name="Piegu B."/>
            <person name="Guizard S."/>
            <person name="Spears T."/>
            <person name="Cruaud C."/>
            <person name="Couloux A."/>
            <person name="Bideshi D.K."/>
            <person name="Federici B.A."/>
            <person name="Bigot Y."/>
        </authorList>
    </citation>
    <scope>NUCLEOTIDE SEQUENCE [LARGE SCALE GENOMIC DNA]</scope>
</reference>
<evidence type="ECO:0000313" key="1">
    <source>
        <dbReference type="EMBL" id="CCV01758.1"/>
    </source>
</evidence>
<protein>
    <submittedName>
        <fullName evidence="1">Uncharacterized protein</fullName>
    </submittedName>
</protein>
<dbReference type="KEGG" id="vg:16414420"/>
<organism evidence="1 2">
    <name type="scientific">Invertebrate iridescent virus 22</name>
    <dbReference type="NCBI Taxonomy" id="345198"/>
    <lineage>
        <taxon>Viruses</taxon>
        <taxon>Varidnaviria</taxon>
        <taxon>Bamfordvirae</taxon>
        <taxon>Nucleocytoviricota</taxon>
        <taxon>Megaviricetes</taxon>
        <taxon>Pimascovirales</taxon>
        <taxon>Pimascovirales incertae sedis</taxon>
        <taxon>Iridoviridae</taxon>
        <taxon>Betairidovirinae</taxon>
        <taxon>Chloriridovirus</taxon>
        <taxon>Chloriridovirus simulium1</taxon>
    </lineage>
</organism>
<keyword evidence="2" id="KW-1185">Reference proteome</keyword>